<keyword evidence="1" id="KW-0812">Transmembrane</keyword>
<comment type="caution">
    <text evidence="4">The sequence shown here is derived from an EMBL/GenBank/DDBJ whole genome shotgun (WGS) entry which is preliminary data.</text>
</comment>
<accession>A0A920CXY9</accession>
<protein>
    <submittedName>
        <fullName evidence="4">Copper ABC transporter substrate-binding protein</fullName>
    </submittedName>
</protein>
<dbReference type="Gene3D" id="2.160.20.10">
    <property type="entry name" value="Single-stranded right-handed beta-helix, Pectin lyase-like"/>
    <property type="match status" value="1"/>
</dbReference>
<name>A0A920CXY9_9BACL</name>
<dbReference type="InterPro" id="IPR011050">
    <property type="entry name" value="Pectin_lyase_fold/virulence"/>
</dbReference>
<feature type="chain" id="PRO_5037610742" evidence="2">
    <location>
        <begin position="31"/>
        <end position="466"/>
    </location>
</feature>
<dbReference type="InterPro" id="IPR007742">
    <property type="entry name" value="NosD_dom"/>
</dbReference>
<dbReference type="AlphaFoldDB" id="A0A920CXY9"/>
<evidence type="ECO:0000256" key="1">
    <source>
        <dbReference type="SAM" id="Phobius"/>
    </source>
</evidence>
<sequence>MRTKNAAMPWLLQLVLVLCLLFVSSQAVEAAAKKSRGYATPPESKLFKKSVSYTPIQPLIDTTPPNGELVLEVGQYSGPLQIDKPITITGKAGESIVHIVEEEQAIVLQSDDIRLSSITIADDREEPAAAVITGEGRSGVVLESLHIQTKATAIEWRDMKQSKLLSNVLAWNGESYLKQSSRGNGIYLYNSSDIVVEQNEIAAMYDGVYAENSERLTLQGNQVSDSRYAYHMMYAAQVEIAENRSTGNVTGLMIMTSDQVKLHHNVLEQHQANANAAAILIYDVVEAEVYSNQIWQNRIGISVERSEAVSVHHNELLHNFVALQMQRADGLKLEHNDFVGNVTNIWDDGSTEPVIQKNYWDTLQGLDTNGDGYSELVYESAPFFLSLIERRPSFQLLFGTPGIAFIEQLYAADREQWIADRMPSMHQQSSAAGASGQGIQWGMLLVWSVLGAAGIYIIVKVRRYEQ</sequence>
<dbReference type="EMBL" id="BOSE01000002">
    <property type="protein sequence ID" value="GIP15803.1"/>
    <property type="molecule type" value="Genomic_DNA"/>
</dbReference>
<keyword evidence="5" id="KW-1185">Reference proteome</keyword>
<dbReference type="Proteomes" id="UP000683139">
    <property type="component" value="Unassembled WGS sequence"/>
</dbReference>
<dbReference type="SMART" id="SM00710">
    <property type="entry name" value="PbH1"/>
    <property type="match status" value="7"/>
</dbReference>
<evidence type="ECO:0000313" key="5">
    <source>
        <dbReference type="Proteomes" id="UP000683139"/>
    </source>
</evidence>
<keyword evidence="1" id="KW-1133">Transmembrane helix</keyword>
<dbReference type="InterPro" id="IPR022441">
    <property type="entry name" value="Para_beta_helix_rpt-2"/>
</dbReference>
<evidence type="ECO:0000259" key="3">
    <source>
        <dbReference type="Pfam" id="PF05048"/>
    </source>
</evidence>
<dbReference type="RefSeq" id="WP_213514072.1">
    <property type="nucleotide sequence ID" value="NZ_BOSE01000002.1"/>
</dbReference>
<evidence type="ECO:0000313" key="4">
    <source>
        <dbReference type="EMBL" id="GIP15803.1"/>
    </source>
</evidence>
<dbReference type="Pfam" id="PF05048">
    <property type="entry name" value="NosD"/>
    <property type="match status" value="1"/>
</dbReference>
<proteinExistence type="predicted"/>
<feature type="transmembrane region" description="Helical" evidence="1">
    <location>
        <begin position="438"/>
        <end position="459"/>
    </location>
</feature>
<organism evidence="4 5">
    <name type="scientific">Paenibacillus montaniterrae</name>
    <dbReference type="NCBI Taxonomy" id="429341"/>
    <lineage>
        <taxon>Bacteria</taxon>
        <taxon>Bacillati</taxon>
        <taxon>Bacillota</taxon>
        <taxon>Bacilli</taxon>
        <taxon>Bacillales</taxon>
        <taxon>Paenibacillaceae</taxon>
        <taxon>Paenibacillus</taxon>
    </lineage>
</organism>
<gene>
    <name evidence="4" type="primary">nosD</name>
    <name evidence="4" type="ORF">J40TS1_14450</name>
</gene>
<keyword evidence="1" id="KW-0472">Membrane</keyword>
<feature type="domain" description="Periplasmic copper-binding protein NosD beta helix" evidence="3">
    <location>
        <begin position="177"/>
        <end position="364"/>
    </location>
</feature>
<dbReference type="InterPro" id="IPR012334">
    <property type="entry name" value="Pectin_lyas_fold"/>
</dbReference>
<dbReference type="NCBIfam" id="TIGR03804">
    <property type="entry name" value="para_beta_helix"/>
    <property type="match status" value="1"/>
</dbReference>
<feature type="signal peptide" evidence="2">
    <location>
        <begin position="1"/>
        <end position="30"/>
    </location>
</feature>
<dbReference type="InterPro" id="IPR006626">
    <property type="entry name" value="PbH1"/>
</dbReference>
<reference evidence="4" key="1">
    <citation type="submission" date="2021-03" db="EMBL/GenBank/DDBJ databases">
        <title>Antimicrobial resistance genes in bacteria isolated from Japanese honey, and their potential for conferring macrolide and lincosamide resistance in the American foulbrood pathogen Paenibacillus larvae.</title>
        <authorList>
            <person name="Okamoto M."/>
            <person name="Kumagai M."/>
            <person name="Kanamori H."/>
            <person name="Takamatsu D."/>
        </authorList>
    </citation>
    <scope>NUCLEOTIDE SEQUENCE</scope>
    <source>
        <strain evidence="4">J40TS1</strain>
    </source>
</reference>
<evidence type="ECO:0000256" key="2">
    <source>
        <dbReference type="SAM" id="SignalP"/>
    </source>
</evidence>
<keyword evidence="2" id="KW-0732">Signal</keyword>
<dbReference type="SUPFAM" id="SSF51126">
    <property type="entry name" value="Pectin lyase-like"/>
    <property type="match status" value="1"/>
</dbReference>